<reference evidence="5" key="1">
    <citation type="submission" date="2016-10" db="EMBL/GenBank/DDBJ databases">
        <authorList>
            <person name="Varghese N."/>
            <person name="Submissions S."/>
        </authorList>
    </citation>
    <scope>NUCLEOTIDE SEQUENCE [LARGE SCALE GENOMIC DNA]</scope>
    <source>
        <strain evidence="5">IBRC-M 10403</strain>
    </source>
</reference>
<proteinExistence type="predicted"/>
<dbReference type="SUPFAM" id="SSF55347">
    <property type="entry name" value="Glyceraldehyde-3-phosphate dehydrogenase-like, C-terminal domain"/>
    <property type="match status" value="1"/>
</dbReference>
<dbReference type="RefSeq" id="WP_175483012.1">
    <property type="nucleotide sequence ID" value="NZ_FMZZ01000013.1"/>
</dbReference>
<dbReference type="Pfam" id="PF01408">
    <property type="entry name" value="GFO_IDH_MocA"/>
    <property type="match status" value="1"/>
</dbReference>
<dbReference type="PANTHER" id="PTHR48079:SF6">
    <property type="entry name" value="NAD(P)-BINDING DOMAIN-CONTAINING PROTEIN-RELATED"/>
    <property type="match status" value="1"/>
</dbReference>
<dbReference type="STRING" id="1271860.SAMN05216174_113190"/>
<keyword evidence="5" id="KW-1185">Reference proteome</keyword>
<dbReference type="Gene3D" id="3.30.360.10">
    <property type="entry name" value="Dihydrodipicolinate Reductase, domain 2"/>
    <property type="match status" value="1"/>
</dbReference>
<dbReference type="InterPro" id="IPR000683">
    <property type="entry name" value="Gfo/Idh/MocA-like_OxRdtase_N"/>
</dbReference>
<dbReference type="InterPro" id="IPR055170">
    <property type="entry name" value="GFO_IDH_MocA-like_dom"/>
</dbReference>
<evidence type="ECO:0000259" key="3">
    <source>
        <dbReference type="Pfam" id="PF22725"/>
    </source>
</evidence>
<evidence type="ECO:0000313" key="5">
    <source>
        <dbReference type="Proteomes" id="UP000199501"/>
    </source>
</evidence>
<evidence type="ECO:0000259" key="1">
    <source>
        <dbReference type="Pfam" id="PF01370"/>
    </source>
</evidence>
<organism evidence="4 5">
    <name type="scientific">Actinokineospora iranica</name>
    <dbReference type="NCBI Taxonomy" id="1271860"/>
    <lineage>
        <taxon>Bacteria</taxon>
        <taxon>Bacillati</taxon>
        <taxon>Actinomycetota</taxon>
        <taxon>Actinomycetes</taxon>
        <taxon>Pseudonocardiales</taxon>
        <taxon>Pseudonocardiaceae</taxon>
        <taxon>Actinokineospora</taxon>
    </lineage>
</organism>
<accession>A0A1G6W0H3</accession>
<protein>
    <submittedName>
        <fullName evidence="4">Predicted dehydrogenase</fullName>
    </submittedName>
</protein>
<gene>
    <name evidence="4" type="ORF">SAMN05216174_113190</name>
</gene>
<dbReference type="GO" id="GO:0004029">
    <property type="term" value="F:aldehyde dehydrogenase (NAD+) activity"/>
    <property type="evidence" value="ECO:0007669"/>
    <property type="project" value="TreeGrafter"/>
</dbReference>
<dbReference type="Gene3D" id="3.40.50.720">
    <property type="entry name" value="NAD(P)-binding Rossmann-like Domain"/>
    <property type="match status" value="2"/>
</dbReference>
<evidence type="ECO:0000313" key="4">
    <source>
        <dbReference type="EMBL" id="SDD59203.1"/>
    </source>
</evidence>
<evidence type="ECO:0000259" key="2">
    <source>
        <dbReference type="Pfam" id="PF01408"/>
    </source>
</evidence>
<dbReference type="Proteomes" id="UP000199501">
    <property type="component" value="Unassembled WGS sequence"/>
</dbReference>
<dbReference type="InterPro" id="IPR036291">
    <property type="entry name" value="NAD(P)-bd_dom_sf"/>
</dbReference>
<dbReference type="EMBL" id="FMZZ01000013">
    <property type="protein sequence ID" value="SDD59203.1"/>
    <property type="molecule type" value="Genomic_DNA"/>
</dbReference>
<dbReference type="GO" id="GO:0005737">
    <property type="term" value="C:cytoplasm"/>
    <property type="evidence" value="ECO:0007669"/>
    <property type="project" value="TreeGrafter"/>
</dbReference>
<sequence>MSAPLRLAVVGCGAVTELCHLPALARGEPFVLSALVDRLPARTERVAEQYARLLAAGGRGSARPPVRATDITDVLDEIDVALVATGPDTHAVLAARLASAGKHVLLEKPVATTVAECARIRSAARAGEVVVVPAHMRRFFPSVPWVAERLASGELGRVRRVRWREGFEYGWPLVSPFAFEPGAGAGVLADLGPHVLDLIGHWLGGPMELRSCDDNACDGVDSEVRLELLAGGVPVEIELSRLRDLGDTLTIEGTRAVLSVGTRREAHYALHTSDGALIRQGPVPTTDPRLLTREGVFHRQFEEFDRALHGAVTKAATLADAESVVALLDRCREHRSHRLPRPWEPGPRRKIQTGSARRVAVTGATGFIGSHVVDRLLRDSDTEVVAIGREHRKRARLSHLDATRLRFVLADVRDTTALAEAFQGCDAVVHTAYGNGGDLAERWSVTVDGTASVLSAVTAARVDRLVHLSSMSVYDPTDVSLIDEDSPSVRSDPADLSYAQQKTAAERLILGRPRDRLDVVCLQPSVVYGPWSPTWTIRPLRNLAEDNACLPSGGGGICNAVHVHDVADAIAHLLDVPTLSERRFLLSGPALTTWGAFYDHYRDMLRLPRLDLPDSEGWPDRYREYYARKVEVDSSRLAAAGFRPAVRLDEGMAQVTAWAAWGNLT</sequence>
<dbReference type="GO" id="GO:0000166">
    <property type="term" value="F:nucleotide binding"/>
    <property type="evidence" value="ECO:0007669"/>
    <property type="project" value="InterPro"/>
</dbReference>
<feature type="domain" description="GFO/IDH/MocA-like oxidoreductase" evidence="3">
    <location>
        <begin position="146"/>
        <end position="257"/>
    </location>
</feature>
<dbReference type="SUPFAM" id="SSF51735">
    <property type="entry name" value="NAD(P)-binding Rossmann-fold domains"/>
    <property type="match status" value="2"/>
</dbReference>
<dbReference type="AlphaFoldDB" id="A0A1G6W0H3"/>
<dbReference type="InterPro" id="IPR001509">
    <property type="entry name" value="Epimerase_deHydtase"/>
</dbReference>
<dbReference type="Pfam" id="PF01370">
    <property type="entry name" value="Epimerase"/>
    <property type="match status" value="1"/>
</dbReference>
<dbReference type="Pfam" id="PF22725">
    <property type="entry name" value="GFO_IDH_MocA_C3"/>
    <property type="match status" value="1"/>
</dbReference>
<feature type="domain" description="Gfo/Idh/MocA-like oxidoreductase N-terminal" evidence="2">
    <location>
        <begin position="6"/>
        <end position="133"/>
    </location>
</feature>
<dbReference type="InterPro" id="IPR051783">
    <property type="entry name" value="NAD(P)-dependent_oxidoreduct"/>
</dbReference>
<dbReference type="PANTHER" id="PTHR48079">
    <property type="entry name" value="PROTEIN YEEZ"/>
    <property type="match status" value="1"/>
</dbReference>
<name>A0A1G6W0H3_9PSEU</name>
<feature type="domain" description="NAD-dependent epimerase/dehydratase" evidence="1">
    <location>
        <begin position="359"/>
        <end position="576"/>
    </location>
</feature>